<evidence type="ECO:0000256" key="7">
    <source>
        <dbReference type="ARBA" id="ARBA00022833"/>
    </source>
</evidence>
<dbReference type="InterPro" id="IPR025687">
    <property type="entry name" value="Znf-C4pol"/>
</dbReference>
<evidence type="ECO:0000256" key="8">
    <source>
        <dbReference type="ARBA" id="ARBA00022932"/>
    </source>
</evidence>
<keyword evidence="6" id="KW-0227">DNA damage</keyword>
<dbReference type="PRINTS" id="PR00106">
    <property type="entry name" value="DNAPOLB"/>
</dbReference>
<dbReference type="Gene3D" id="3.30.420.10">
    <property type="entry name" value="Ribonuclease H-like superfamily/Ribonuclease H"/>
    <property type="match status" value="1"/>
</dbReference>
<keyword evidence="20" id="KW-1185">Reference proteome</keyword>
<evidence type="ECO:0000259" key="18">
    <source>
        <dbReference type="Pfam" id="PF24065"/>
    </source>
</evidence>
<evidence type="ECO:0000256" key="5">
    <source>
        <dbReference type="ARBA" id="ARBA00022723"/>
    </source>
</evidence>
<dbReference type="GO" id="GO:0003887">
    <property type="term" value="F:DNA-directed DNA polymerase activity"/>
    <property type="evidence" value="ECO:0007669"/>
    <property type="project" value="UniProtKB-KW"/>
</dbReference>
<dbReference type="InterPro" id="IPR056435">
    <property type="entry name" value="DPOD/Z_N"/>
</dbReference>
<dbReference type="InterPro" id="IPR023211">
    <property type="entry name" value="DNA_pol_palm_dom_sf"/>
</dbReference>
<dbReference type="GO" id="GO:0051539">
    <property type="term" value="F:4 iron, 4 sulfur cluster binding"/>
    <property type="evidence" value="ECO:0007669"/>
    <property type="project" value="UniProtKB-KW"/>
</dbReference>
<dbReference type="InterPro" id="IPR036397">
    <property type="entry name" value="RNaseH_sf"/>
</dbReference>
<dbReference type="EC" id="2.7.7.7" evidence="13"/>
<dbReference type="FunFam" id="3.30.420.10:FF:000024">
    <property type="entry name" value="DNA polymerase zeta catalytic subunit"/>
    <property type="match status" value="1"/>
</dbReference>
<dbReference type="EMBL" id="CABPRJ010000023">
    <property type="protein sequence ID" value="VVC26025.1"/>
    <property type="molecule type" value="Genomic_DNA"/>
</dbReference>
<evidence type="ECO:0000256" key="1">
    <source>
        <dbReference type="ARBA" id="ARBA00001966"/>
    </source>
</evidence>
<dbReference type="InterPro" id="IPR006133">
    <property type="entry name" value="DNA-dir_DNA_pol_B_exonuc"/>
</dbReference>
<keyword evidence="9 13" id="KW-0408">Iron</keyword>
<evidence type="ECO:0000256" key="11">
    <source>
        <dbReference type="ARBA" id="ARBA00023204"/>
    </source>
</evidence>
<proteinExistence type="inferred from homology"/>
<evidence type="ECO:0000256" key="4">
    <source>
        <dbReference type="ARBA" id="ARBA00022695"/>
    </source>
</evidence>
<dbReference type="InterPro" id="IPR006134">
    <property type="entry name" value="DNA-dir_DNA_pol_B_multi_dom"/>
</dbReference>
<keyword evidence="10 13" id="KW-0411">Iron-sulfur</keyword>
<dbReference type="GO" id="GO:0003677">
    <property type="term" value="F:DNA binding"/>
    <property type="evidence" value="ECO:0007669"/>
    <property type="project" value="UniProtKB-KW"/>
</dbReference>
<keyword evidence="19" id="KW-0269">Exonuclease</keyword>
<dbReference type="SMART" id="SM00486">
    <property type="entry name" value="POLBc"/>
    <property type="match status" value="1"/>
</dbReference>
<dbReference type="InterPro" id="IPR017964">
    <property type="entry name" value="DNA-dir_DNA_pol_B_CS"/>
</dbReference>
<keyword evidence="13" id="KW-0235">DNA replication</keyword>
<dbReference type="PROSITE" id="PS00116">
    <property type="entry name" value="DNA_POLYMERASE_B"/>
    <property type="match status" value="1"/>
</dbReference>
<dbReference type="InterPro" id="IPR030559">
    <property type="entry name" value="PolZ_Rev3"/>
</dbReference>
<dbReference type="FunFam" id="1.10.132.60:FF:000005">
    <property type="entry name" value="Putative DNA polymerase zeta catalytic subunit"/>
    <property type="match status" value="1"/>
</dbReference>
<reference evidence="19 20" key="1">
    <citation type="submission" date="2019-08" db="EMBL/GenBank/DDBJ databases">
        <authorList>
            <person name="Alioto T."/>
            <person name="Alioto T."/>
            <person name="Gomez Garrido J."/>
        </authorList>
    </citation>
    <scope>NUCLEOTIDE SEQUENCE [LARGE SCALE GENOMIC DNA]</scope>
</reference>
<dbReference type="Pfam" id="PF24055">
    <property type="entry name" value="POL3_N"/>
    <property type="match status" value="1"/>
</dbReference>
<keyword evidence="8 13" id="KW-0239">DNA-directed DNA polymerase</keyword>
<feature type="domain" description="DNA polymerase delta/zeta catalytic subunit N-terminal" evidence="17">
    <location>
        <begin position="62"/>
        <end position="141"/>
    </location>
</feature>
<dbReference type="InterPro" id="IPR043502">
    <property type="entry name" value="DNA/RNA_pol_sf"/>
</dbReference>
<dbReference type="Proteomes" id="UP000325440">
    <property type="component" value="Unassembled WGS sequence"/>
</dbReference>
<dbReference type="PANTHER" id="PTHR45812">
    <property type="entry name" value="DNA POLYMERASE ZETA CATALYTIC SUBUNIT"/>
    <property type="match status" value="1"/>
</dbReference>
<feature type="domain" description="DNA-directed DNA polymerase family B exonuclease" evidence="15">
    <location>
        <begin position="665"/>
        <end position="840"/>
    </location>
</feature>
<dbReference type="Gene3D" id="1.10.287.690">
    <property type="entry name" value="Helix hairpin bin"/>
    <property type="match status" value="1"/>
</dbReference>
<evidence type="ECO:0000256" key="9">
    <source>
        <dbReference type="ARBA" id="ARBA00023004"/>
    </source>
</evidence>
<comment type="cofactor">
    <cofactor evidence="1 13">
        <name>[4Fe-4S] cluster</name>
        <dbReference type="ChEBI" id="CHEBI:49883"/>
    </cofactor>
</comment>
<dbReference type="CDD" id="cd05778">
    <property type="entry name" value="DNA_polB_zeta_exo"/>
    <property type="match status" value="1"/>
</dbReference>
<dbReference type="Pfam" id="PF03104">
    <property type="entry name" value="DNA_pol_B_exo1"/>
    <property type="match status" value="1"/>
</dbReference>
<evidence type="ECO:0000256" key="6">
    <source>
        <dbReference type="ARBA" id="ARBA00022763"/>
    </source>
</evidence>
<keyword evidence="11" id="KW-0234">DNA repair</keyword>
<organism evidence="19 20">
    <name type="scientific">Cinara cedri</name>
    <dbReference type="NCBI Taxonomy" id="506608"/>
    <lineage>
        <taxon>Eukaryota</taxon>
        <taxon>Metazoa</taxon>
        <taxon>Ecdysozoa</taxon>
        <taxon>Arthropoda</taxon>
        <taxon>Hexapoda</taxon>
        <taxon>Insecta</taxon>
        <taxon>Pterygota</taxon>
        <taxon>Neoptera</taxon>
        <taxon>Paraneoptera</taxon>
        <taxon>Hemiptera</taxon>
        <taxon>Sternorrhyncha</taxon>
        <taxon>Aphidomorpha</taxon>
        <taxon>Aphidoidea</taxon>
        <taxon>Aphididae</taxon>
        <taxon>Lachninae</taxon>
        <taxon>Cinara</taxon>
    </lineage>
</organism>
<dbReference type="SUPFAM" id="SSF56672">
    <property type="entry name" value="DNA/RNA polymerases"/>
    <property type="match status" value="1"/>
</dbReference>
<dbReference type="Gene3D" id="3.30.342.10">
    <property type="entry name" value="DNA Polymerase, chain B, domain 1"/>
    <property type="match status" value="1"/>
</dbReference>
<dbReference type="CDD" id="cd05534">
    <property type="entry name" value="POLBc_zeta"/>
    <property type="match status" value="1"/>
</dbReference>
<evidence type="ECO:0000313" key="19">
    <source>
        <dbReference type="EMBL" id="VVC26025.1"/>
    </source>
</evidence>
<keyword evidence="3 13" id="KW-0808">Transferase</keyword>
<dbReference type="SUPFAM" id="SSF53098">
    <property type="entry name" value="Ribonuclease H-like"/>
    <property type="match status" value="1"/>
</dbReference>
<dbReference type="InterPro" id="IPR042087">
    <property type="entry name" value="DNA_pol_B_thumb"/>
</dbReference>
<keyword evidence="5 13" id="KW-0479">Metal-binding</keyword>
<dbReference type="GO" id="GO:0042276">
    <property type="term" value="P:error-prone translesion synthesis"/>
    <property type="evidence" value="ECO:0007669"/>
    <property type="project" value="TreeGrafter"/>
</dbReference>
<keyword evidence="13" id="KW-0004">4Fe-4S</keyword>
<dbReference type="GO" id="GO:0004527">
    <property type="term" value="F:exonuclease activity"/>
    <property type="evidence" value="ECO:0007669"/>
    <property type="project" value="UniProtKB-KW"/>
</dbReference>
<evidence type="ECO:0000259" key="16">
    <source>
        <dbReference type="Pfam" id="PF14260"/>
    </source>
</evidence>
<dbReference type="OrthoDB" id="2414538at2759"/>
<feature type="domain" description="C4-type zinc-finger of DNA polymerase delta" evidence="16">
    <location>
        <begin position="1399"/>
        <end position="1465"/>
    </location>
</feature>
<dbReference type="Pfam" id="PF14260">
    <property type="entry name" value="zf-C4pol"/>
    <property type="match status" value="1"/>
</dbReference>
<gene>
    <name evidence="19" type="ORF">CINCED_3A006758</name>
</gene>
<dbReference type="GO" id="GO:0016035">
    <property type="term" value="C:zeta DNA polymerase complex"/>
    <property type="evidence" value="ECO:0007669"/>
    <property type="project" value="InterPro"/>
</dbReference>
<dbReference type="Gene3D" id="3.90.1600.10">
    <property type="entry name" value="Palm domain of DNA polymerase"/>
    <property type="match status" value="1"/>
</dbReference>
<name>A0A5E4M9M8_9HEMI</name>
<keyword evidence="13" id="KW-0238">DNA-binding</keyword>
<evidence type="ECO:0000256" key="3">
    <source>
        <dbReference type="ARBA" id="ARBA00022679"/>
    </source>
</evidence>
<dbReference type="Pfam" id="PF24065">
    <property type="entry name" value="REV3_N"/>
    <property type="match status" value="1"/>
</dbReference>
<dbReference type="GO" id="GO:0008270">
    <property type="term" value="F:zinc ion binding"/>
    <property type="evidence" value="ECO:0007669"/>
    <property type="project" value="UniProtKB-KW"/>
</dbReference>
<evidence type="ECO:0000256" key="2">
    <source>
        <dbReference type="ARBA" id="ARBA00005755"/>
    </source>
</evidence>
<dbReference type="Pfam" id="PF00136">
    <property type="entry name" value="DNA_pol_B"/>
    <property type="match status" value="1"/>
</dbReference>
<evidence type="ECO:0000256" key="12">
    <source>
        <dbReference type="ARBA" id="ARBA00049244"/>
    </source>
</evidence>
<evidence type="ECO:0000256" key="13">
    <source>
        <dbReference type="RuleBase" id="RU000442"/>
    </source>
</evidence>
<dbReference type="GO" id="GO:0000724">
    <property type="term" value="P:double-strand break repair via homologous recombination"/>
    <property type="evidence" value="ECO:0007669"/>
    <property type="project" value="TreeGrafter"/>
</dbReference>
<evidence type="ECO:0000313" key="20">
    <source>
        <dbReference type="Proteomes" id="UP000325440"/>
    </source>
</evidence>
<keyword evidence="13" id="KW-0863">Zinc-finger</keyword>
<dbReference type="InterPro" id="IPR012337">
    <property type="entry name" value="RNaseH-like_sf"/>
</dbReference>
<dbReference type="PANTHER" id="PTHR45812:SF1">
    <property type="entry name" value="DNA POLYMERASE ZETA CATALYTIC SUBUNIT"/>
    <property type="match status" value="1"/>
</dbReference>
<evidence type="ECO:0000256" key="10">
    <source>
        <dbReference type="ARBA" id="ARBA00023014"/>
    </source>
</evidence>
<keyword evidence="19" id="KW-0540">Nuclease</keyword>
<comment type="similarity">
    <text evidence="2 13">Belongs to the DNA polymerase type-B family.</text>
</comment>
<feature type="domain" description="DNA-directed DNA polymerase family B multifunctional" evidence="14">
    <location>
        <begin position="907"/>
        <end position="1356"/>
    </location>
</feature>
<protein>
    <recommendedName>
        <fullName evidence="13">DNA polymerase</fullName>
        <ecNumber evidence="13">2.7.7.7</ecNumber>
    </recommendedName>
</protein>
<sequence length="1512" mass="174494">MENIKIVENVCLVTIDHYISNPINGLDSLYSEFWGTQVCKVPVLRVFGSTPDGEKCCLHVHGVYPYIFVPLDDSYETKNQGIVHNFANSLDKALCLAIGTTNSKSKHIHNITIVTGKSFYGYHSRNTKFLKIFFYNPYSVKVAVDLLQNGAICNTIFQPHEAHIPYHLQFMIDYNLHGMNYIKLLDVKYRISDGQGPSKTSRCAKEMDVQDTDILNPILNNGDLENSGLVNIREQIHKLSTDLNITRKGLEVFSGERKTLLPSNTEITFAIEFKKKEELKKKSVNTFIELELSVNEDLVFNLSETLHSQALSWDSQSVDLMNLLMKEKMSSKNEDSILNHDISYEDENLSENEELSISLMQLNEKQSTENIFSSNQFQVNGSPIKEDIQVSKSNFDMDNCDQHTTNIDQTNIISYNEESNSNQTCDMFCSSNSSVEVYTNNTLNYESFTICNNQTIMSSKLWTLHLKPPTYNDALYFINKIKNIQYNNLFQFQYNNTIENIRKGLLSLSFPFGSDLNFFASESSIIIEPLNQPPSYLMAFKWLETHNSKNKRKRKIIQNNIHKGLLTPESNPKSILLKKINHSTPNSSKIKLNASSPYTPMRRENKCVQSKRKLNTLFLDSIHADTSNDSRTEFFSSFRTTNSSDSNILDGVHTSQSSHNFCIDSENTKNNDNLTILTMELHTQTRTTMTPDPEYDCIQGIFYRIYKMSKENDSKIGCILTSPMNQYLNGFSHFKSEITICNDEIELINTFIQLVNDWDPEIICGYEIEMHSWGYLRDRCRYVGLNMIKELSRIITENEQSSECHEEITNSEMKIKGRIVMDIWRLLRHELAVQSYTFENMVYLILHQRVPSYSYQTLSFWWDHNTFLYKWLTIDYYLFRVECTINILQQLDIIGRTSELAKLFGIQFYEVLSRGSQFRVESMMLRLAKNKNYVAVSPNIKQRAEMNAPQSLPLIMEPESKFYTDPVIVLDFQSLYPSIIIAYNYCFSTCLGNTDLLGKTERFKFGCTELNVPFENLLQIIDDITISPSGVAFVKKNICKGILPTMLQEILDTRIMVKNLMKEQKNNKHLYKILNAQQLGLKLIANVTYGYTSANFSGRMPCIEIGDSVVSKGRETLERAITLIQTTKKWTAKVVYGDTDSIFVLLKGRSIEDAFKIGNEMADIVTKDNPVPVKLKFEKVYLPCILQTKKRYCGYMYENIEQKKPKYEAKGIETVRRDGCPAVAKILEKSLCILFETNNIQAVKTYIDKQFKKILKGNVNLQDFLFAKEYRGRNGYKPGACVPALELAKQWAAIDKRAEPRIKERVPYLIVAGPKGLPLIKLVRSPRNFISDKSNRINAEYYITRAIIPPLHRCFSLLNVDINKWYSELPRKYNFNFRDVSKTANQKQTLSQYFFKQNCILCNKLSQHGFCEQCAKNPQYLILQLNHLLSKWSRKQNDLETICRSCCGRNFELKCNSLNCQIFYSTQQAAKDMQQYSYIDNIKQNENIRKNNPGNIYFTVPFELVLCQQTPH</sequence>
<accession>A0A5E4M9M8</accession>
<evidence type="ECO:0000259" key="17">
    <source>
        <dbReference type="Pfam" id="PF24055"/>
    </source>
</evidence>
<keyword evidence="7 13" id="KW-0862">Zinc</keyword>
<dbReference type="InterPro" id="IPR006172">
    <property type="entry name" value="DNA-dir_DNA_pol_B"/>
</dbReference>
<evidence type="ECO:0000259" key="14">
    <source>
        <dbReference type="Pfam" id="PF00136"/>
    </source>
</evidence>
<feature type="domain" description="DNA polymerase zeta catalytic subunit N-terminal" evidence="18">
    <location>
        <begin position="10"/>
        <end position="61"/>
    </location>
</feature>
<keyword evidence="13" id="KW-0539">Nucleus</keyword>
<evidence type="ECO:0000259" key="15">
    <source>
        <dbReference type="Pfam" id="PF03104"/>
    </source>
</evidence>
<dbReference type="FunFam" id="1.10.287.690:FF:000002">
    <property type="entry name" value="DNA polymerase zeta"/>
    <property type="match status" value="1"/>
</dbReference>
<dbReference type="InterPro" id="IPR056447">
    <property type="entry name" value="REV3_N"/>
</dbReference>
<comment type="catalytic activity">
    <reaction evidence="12 13">
        <text>DNA(n) + a 2'-deoxyribonucleoside 5'-triphosphate = DNA(n+1) + diphosphate</text>
        <dbReference type="Rhea" id="RHEA:22508"/>
        <dbReference type="Rhea" id="RHEA-COMP:17339"/>
        <dbReference type="Rhea" id="RHEA-COMP:17340"/>
        <dbReference type="ChEBI" id="CHEBI:33019"/>
        <dbReference type="ChEBI" id="CHEBI:61560"/>
        <dbReference type="ChEBI" id="CHEBI:173112"/>
        <dbReference type="EC" id="2.7.7.7"/>
    </reaction>
</comment>
<dbReference type="GO" id="GO:0005634">
    <property type="term" value="C:nucleus"/>
    <property type="evidence" value="ECO:0007669"/>
    <property type="project" value="UniProtKB-SubCell"/>
</dbReference>
<keyword evidence="4 13" id="KW-0548">Nucleotidyltransferase</keyword>
<comment type="subcellular location">
    <subcellularLocation>
        <location evidence="13">Nucleus</location>
    </subcellularLocation>
</comment>
<dbReference type="GO" id="GO:0000166">
    <property type="term" value="F:nucleotide binding"/>
    <property type="evidence" value="ECO:0007669"/>
    <property type="project" value="InterPro"/>
</dbReference>
<dbReference type="GO" id="GO:0006260">
    <property type="term" value="P:DNA replication"/>
    <property type="evidence" value="ECO:0007669"/>
    <property type="project" value="UniProtKB-KW"/>
</dbReference>
<dbReference type="Gene3D" id="1.10.132.60">
    <property type="entry name" value="DNA polymerase family B, C-terminal domain"/>
    <property type="match status" value="1"/>
</dbReference>
<keyword evidence="19" id="KW-0378">Hydrolase</keyword>